<keyword evidence="1" id="KW-0472">Membrane</keyword>
<sequence>MPGRAGEALATAAREAFTHGMQAAAIAATVLLLGAAVLASVTLRRVRVRETEATECE</sequence>
<protein>
    <recommendedName>
        <fullName evidence="4">MFS transporter</fullName>
    </recommendedName>
</protein>
<name>A0ABP6DEC9_9ACTN</name>
<keyword evidence="1" id="KW-1133">Transmembrane helix</keyword>
<accession>A0ABP6DEC9</accession>
<dbReference type="Proteomes" id="UP001500151">
    <property type="component" value="Unassembled WGS sequence"/>
</dbReference>
<keyword evidence="1" id="KW-0812">Transmembrane</keyword>
<reference evidence="3" key="1">
    <citation type="journal article" date="2019" name="Int. J. Syst. Evol. Microbiol.">
        <title>The Global Catalogue of Microorganisms (GCM) 10K type strain sequencing project: providing services to taxonomists for standard genome sequencing and annotation.</title>
        <authorList>
            <consortium name="The Broad Institute Genomics Platform"/>
            <consortium name="The Broad Institute Genome Sequencing Center for Infectious Disease"/>
            <person name="Wu L."/>
            <person name="Ma J."/>
        </authorList>
    </citation>
    <scope>NUCLEOTIDE SEQUENCE [LARGE SCALE GENOMIC DNA]</scope>
    <source>
        <strain evidence="3">JCM 4524</strain>
    </source>
</reference>
<gene>
    <name evidence="2" type="ORF">GCM10010307_46490</name>
</gene>
<feature type="transmembrane region" description="Helical" evidence="1">
    <location>
        <begin position="20"/>
        <end position="41"/>
    </location>
</feature>
<evidence type="ECO:0000313" key="3">
    <source>
        <dbReference type="Proteomes" id="UP001500151"/>
    </source>
</evidence>
<evidence type="ECO:0008006" key="4">
    <source>
        <dbReference type="Google" id="ProtNLM"/>
    </source>
</evidence>
<evidence type="ECO:0000313" key="2">
    <source>
        <dbReference type="EMBL" id="GAA2643038.1"/>
    </source>
</evidence>
<comment type="caution">
    <text evidence="2">The sequence shown here is derived from an EMBL/GenBank/DDBJ whole genome shotgun (WGS) entry which is preliminary data.</text>
</comment>
<keyword evidence="3" id="KW-1185">Reference proteome</keyword>
<dbReference type="EMBL" id="BAAASJ010000044">
    <property type="protein sequence ID" value="GAA2643038.1"/>
    <property type="molecule type" value="Genomic_DNA"/>
</dbReference>
<organism evidence="2 3">
    <name type="scientific">Streptomyces vastus</name>
    <dbReference type="NCBI Taxonomy" id="285451"/>
    <lineage>
        <taxon>Bacteria</taxon>
        <taxon>Bacillati</taxon>
        <taxon>Actinomycetota</taxon>
        <taxon>Actinomycetes</taxon>
        <taxon>Kitasatosporales</taxon>
        <taxon>Streptomycetaceae</taxon>
        <taxon>Streptomyces</taxon>
    </lineage>
</organism>
<proteinExistence type="predicted"/>
<evidence type="ECO:0000256" key="1">
    <source>
        <dbReference type="SAM" id="Phobius"/>
    </source>
</evidence>